<keyword evidence="2" id="KW-0378">Hydrolase</keyword>
<comment type="caution">
    <text evidence="4">The sequence shown here is derived from an EMBL/GenBank/DDBJ whole genome shotgun (WGS) entry which is preliminary data.</text>
</comment>
<dbReference type="Gene3D" id="3.90.1300.10">
    <property type="entry name" value="Amidase signature (AS) domain"/>
    <property type="match status" value="1"/>
</dbReference>
<protein>
    <submittedName>
        <fullName evidence="4">Amidase domain-containing protein</fullName>
    </submittedName>
</protein>
<evidence type="ECO:0000256" key="1">
    <source>
        <dbReference type="ARBA" id="ARBA00009199"/>
    </source>
</evidence>
<feature type="domain" description="Amidase" evidence="3">
    <location>
        <begin position="110"/>
        <end position="550"/>
    </location>
</feature>
<evidence type="ECO:0000313" key="4">
    <source>
        <dbReference type="EMBL" id="KAF7289788.1"/>
    </source>
</evidence>
<accession>A0A8H6VTR7</accession>
<evidence type="ECO:0000259" key="3">
    <source>
        <dbReference type="Pfam" id="PF01425"/>
    </source>
</evidence>
<dbReference type="SUPFAM" id="SSF75304">
    <property type="entry name" value="Amidase signature (AS) enzymes"/>
    <property type="match status" value="1"/>
</dbReference>
<dbReference type="InterPro" id="IPR036928">
    <property type="entry name" value="AS_sf"/>
</dbReference>
<evidence type="ECO:0000313" key="5">
    <source>
        <dbReference type="Proteomes" id="UP000636479"/>
    </source>
</evidence>
<organism evidence="4 5">
    <name type="scientific">Mycena indigotica</name>
    <dbReference type="NCBI Taxonomy" id="2126181"/>
    <lineage>
        <taxon>Eukaryota</taxon>
        <taxon>Fungi</taxon>
        <taxon>Dikarya</taxon>
        <taxon>Basidiomycota</taxon>
        <taxon>Agaricomycotina</taxon>
        <taxon>Agaricomycetes</taxon>
        <taxon>Agaricomycetidae</taxon>
        <taxon>Agaricales</taxon>
        <taxon>Marasmiineae</taxon>
        <taxon>Mycenaceae</taxon>
        <taxon>Mycena</taxon>
    </lineage>
</organism>
<dbReference type="RefSeq" id="XP_037213517.1">
    <property type="nucleotide sequence ID" value="XM_037369961.1"/>
</dbReference>
<proteinExistence type="inferred from homology"/>
<reference evidence="4" key="1">
    <citation type="submission" date="2020-05" db="EMBL/GenBank/DDBJ databases">
        <title>Mycena genomes resolve the evolution of fungal bioluminescence.</title>
        <authorList>
            <person name="Tsai I.J."/>
        </authorList>
    </citation>
    <scope>NUCLEOTIDE SEQUENCE</scope>
    <source>
        <strain evidence="4">171206Taipei</strain>
    </source>
</reference>
<sequence>MTASSSSAHRRACASKRHQRQAQLDSFSSYESLYPQTLSDKIHGLSLAQLVVECSTGSVSLHDVLGVYGRKTLQAQRLTNCISDLMFDDALDNPAFVETFHCGEDSDTTSSNATLRDYPLFGVPINSVDIVGHDSTLGLSSRVDRPVPASSPIVRLLKDAGAIIHAKTTVPTCLFANETASDTFGLTTNPYNPRHGVGASTGGGAALLACGGSKIEIATDLAGSARMPAHFCGIYGLKGSIGRFPSLGTGTSMPGLESVQSVAAPMAAKLDDLEEFWRRVVGMKPWLYDMTCVPLPWQHVDLLLDGRKLKWGVIWDNGICPPTPACRRALSNVVHALKLQGHEVVDFCPPNVEELLIVGNQLVFADGGEQIRNAGFPGETLNRPLQNTLSLLALPRFVKRCLAFFTSDPFTSNLFSVTHTKSVVEERALVVRRDALREEWYQRWMEENLDFVLSVPHPLPALENGTGDKTSLLSAAYTFLWNMLDYTAGVLPVTTVDKELDSLPPGGVSGANGMTSAAKGIWSIYDATKMHGLPVGVQISGRRMEEEKVLEGMKVIEAALKAARTPYVAPMI</sequence>
<dbReference type="GeneID" id="59352477"/>
<dbReference type="InterPro" id="IPR023631">
    <property type="entry name" value="Amidase_dom"/>
</dbReference>
<evidence type="ECO:0000256" key="2">
    <source>
        <dbReference type="ARBA" id="ARBA00022801"/>
    </source>
</evidence>
<dbReference type="PIRSF" id="PIRSF001221">
    <property type="entry name" value="Amidase_fungi"/>
    <property type="match status" value="1"/>
</dbReference>
<dbReference type="OrthoDB" id="6428749at2759"/>
<comment type="similarity">
    <text evidence="1">Belongs to the amidase family.</text>
</comment>
<dbReference type="Proteomes" id="UP000636479">
    <property type="component" value="Unassembled WGS sequence"/>
</dbReference>
<dbReference type="AlphaFoldDB" id="A0A8H6VTR7"/>
<keyword evidence="5" id="KW-1185">Reference proteome</keyword>
<dbReference type="Pfam" id="PF01425">
    <property type="entry name" value="Amidase"/>
    <property type="match status" value="1"/>
</dbReference>
<dbReference type="GO" id="GO:0016787">
    <property type="term" value="F:hydrolase activity"/>
    <property type="evidence" value="ECO:0007669"/>
    <property type="project" value="UniProtKB-KW"/>
</dbReference>
<dbReference type="PANTHER" id="PTHR46072:SF10">
    <property type="entry name" value="ACETAMIDASE"/>
    <property type="match status" value="1"/>
</dbReference>
<dbReference type="PANTHER" id="PTHR46072">
    <property type="entry name" value="AMIDASE-RELATED-RELATED"/>
    <property type="match status" value="1"/>
</dbReference>
<dbReference type="EMBL" id="JACAZF010000016">
    <property type="protein sequence ID" value="KAF7289788.1"/>
    <property type="molecule type" value="Genomic_DNA"/>
</dbReference>
<name>A0A8H6VTR7_9AGAR</name>
<gene>
    <name evidence="4" type="ORF">MIND_01353000</name>
</gene>